<gene>
    <name evidence="1" type="ORF">GPUH_LOCUS4262</name>
</gene>
<accession>A0A183D6C0</accession>
<dbReference type="EMBL" id="UYRT01007888">
    <property type="protein sequence ID" value="VDK43782.1"/>
    <property type="molecule type" value="Genomic_DNA"/>
</dbReference>
<reference evidence="1 2" key="2">
    <citation type="submission" date="2018-11" db="EMBL/GenBank/DDBJ databases">
        <authorList>
            <consortium name="Pathogen Informatics"/>
        </authorList>
    </citation>
    <scope>NUCLEOTIDE SEQUENCE [LARGE SCALE GENOMIC DNA]</scope>
</reference>
<name>A0A183D6C0_9BILA</name>
<evidence type="ECO:0000313" key="2">
    <source>
        <dbReference type="Proteomes" id="UP000271098"/>
    </source>
</evidence>
<sequence>MFCSVLFTVTQQKQINERKFDVLQDEDQKSKVNTNLEDIVESKQV</sequence>
<evidence type="ECO:0000313" key="1">
    <source>
        <dbReference type="EMBL" id="VDK43782.1"/>
    </source>
</evidence>
<dbReference type="AlphaFoldDB" id="A0A183D6C0"/>
<reference evidence="3" key="1">
    <citation type="submission" date="2016-06" db="UniProtKB">
        <authorList>
            <consortium name="WormBaseParasite"/>
        </authorList>
    </citation>
    <scope>IDENTIFICATION</scope>
</reference>
<evidence type="ECO:0000313" key="3">
    <source>
        <dbReference type="WBParaSite" id="GPUH_0000426801-mRNA-1"/>
    </source>
</evidence>
<dbReference type="WBParaSite" id="GPUH_0000426801-mRNA-1">
    <property type="protein sequence ID" value="GPUH_0000426801-mRNA-1"/>
    <property type="gene ID" value="GPUH_0000426801"/>
</dbReference>
<organism evidence="3">
    <name type="scientific">Gongylonema pulchrum</name>
    <dbReference type="NCBI Taxonomy" id="637853"/>
    <lineage>
        <taxon>Eukaryota</taxon>
        <taxon>Metazoa</taxon>
        <taxon>Ecdysozoa</taxon>
        <taxon>Nematoda</taxon>
        <taxon>Chromadorea</taxon>
        <taxon>Rhabditida</taxon>
        <taxon>Spirurina</taxon>
        <taxon>Spiruromorpha</taxon>
        <taxon>Spiruroidea</taxon>
        <taxon>Gongylonematidae</taxon>
        <taxon>Gongylonema</taxon>
    </lineage>
</organism>
<keyword evidence="2" id="KW-1185">Reference proteome</keyword>
<proteinExistence type="predicted"/>
<protein>
    <submittedName>
        <fullName evidence="3">YrzI family protein</fullName>
    </submittedName>
</protein>
<dbReference type="Proteomes" id="UP000271098">
    <property type="component" value="Unassembled WGS sequence"/>
</dbReference>